<feature type="non-terminal residue" evidence="2">
    <location>
        <position position="477"/>
    </location>
</feature>
<protein>
    <submittedName>
        <fullName evidence="2">Uncharacterized protein</fullName>
    </submittedName>
</protein>
<dbReference type="Proteomes" id="UP000594638">
    <property type="component" value="Unassembled WGS sequence"/>
</dbReference>
<accession>A0A8S0SH02</accession>
<dbReference type="Gramene" id="OE9A078497T1">
    <property type="protein sequence ID" value="OE9A078497C1"/>
    <property type="gene ID" value="OE9A078497"/>
</dbReference>
<feature type="compositionally biased region" description="Low complexity" evidence="1">
    <location>
        <begin position="326"/>
        <end position="338"/>
    </location>
</feature>
<dbReference type="OrthoDB" id="6776294at2759"/>
<evidence type="ECO:0000256" key="1">
    <source>
        <dbReference type="SAM" id="MobiDB-lite"/>
    </source>
</evidence>
<evidence type="ECO:0000313" key="3">
    <source>
        <dbReference type="Proteomes" id="UP000594638"/>
    </source>
</evidence>
<gene>
    <name evidence="2" type="ORF">OLEA9_A078497</name>
</gene>
<keyword evidence="3" id="KW-1185">Reference proteome</keyword>
<evidence type="ECO:0000313" key="2">
    <source>
        <dbReference type="EMBL" id="CAA2990874.1"/>
    </source>
</evidence>
<sequence>FYTGPYAVVEFPPEAGLDRPAISVVPTTWLEESEQLCWWPSHLKAGIAVNHAILTRLAIKPGFTQCQYSKILRKCSSYKEAAEKVKRFEENSDWESAAELSRSSRGRHIRRIAFDENEDQAIDNPAKLRKMKTIKAPPQVPFSVLPSGTSKVKQNQSKIVKDTVSSKASKESGRPLVPYSPLKRDNHGKTIFPCHHHRKQSAVRPQSIFPPPSDSLAPSPTNKSVSPSPAKSVFPSPTNKSVSPSPAKSVSPSPAKSVSPSPAKSVSPSPAKSVSPSPAKSVSPSASPSPSTRTRSVSLSSSLTAQSNTRFVSETPTKSASRLPMKSHQSSPHSKSSPGNASRSQKSPLDVLKEVCRDVKKIQKEQTNQDIVLEEILQRLKNRGLVLTHPKNMPDLPLDSYEALKKLELSLQSKANAEYLAKRLAQEGGNTVPVTTYLICKKALNRKVAKYFSLRGRAVKGCKKKTFDKLHLYEAIK</sequence>
<comment type="caution">
    <text evidence="2">The sequence shown here is derived from an EMBL/GenBank/DDBJ whole genome shotgun (WGS) entry which is preliminary data.</text>
</comment>
<feature type="compositionally biased region" description="Low complexity" evidence="1">
    <location>
        <begin position="240"/>
        <end position="304"/>
    </location>
</feature>
<proteinExistence type="predicted"/>
<dbReference type="EMBL" id="CACTIH010004450">
    <property type="protein sequence ID" value="CAA2990874.1"/>
    <property type="molecule type" value="Genomic_DNA"/>
</dbReference>
<feature type="compositionally biased region" description="Polar residues" evidence="1">
    <location>
        <begin position="146"/>
        <end position="167"/>
    </location>
</feature>
<feature type="region of interest" description="Disordered" evidence="1">
    <location>
        <begin position="139"/>
        <end position="348"/>
    </location>
</feature>
<dbReference type="AlphaFoldDB" id="A0A8S0SH02"/>
<feature type="compositionally biased region" description="Polar residues" evidence="1">
    <location>
        <begin position="216"/>
        <end position="239"/>
    </location>
</feature>
<feature type="non-terminal residue" evidence="2">
    <location>
        <position position="1"/>
    </location>
</feature>
<feature type="compositionally biased region" description="Polar residues" evidence="1">
    <location>
        <begin position="305"/>
        <end position="320"/>
    </location>
</feature>
<organism evidence="2 3">
    <name type="scientific">Olea europaea subsp. europaea</name>
    <dbReference type="NCBI Taxonomy" id="158383"/>
    <lineage>
        <taxon>Eukaryota</taxon>
        <taxon>Viridiplantae</taxon>
        <taxon>Streptophyta</taxon>
        <taxon>Embryophyta</taxon>
        <taxon>Tracheophyta</taxon>
        <taxon>Spermatophyta</taxon>
        <taxon>Magnoliopsida</taxon>
        <taxon>eudicotyledons</taxon>
        <taxon>Gunneridae</taxon>
        <taxon>Pentapetalae</taxon>
        <taxon>asterids</taxon>
        <taxon>lamiids</taxon>
        <taxon>Lamiales</taxon>
        <taxon>Oleaceae</taxon>
        <taxon>Oleeae</taxon>
        <taxon>Olea</taxon>
    </lineage>
</organism>
<name>A0A8S0SH02_OLEEU</name>
<reference evidence="2 3" key="1">
    <citation type="submission" date="2019-12" db="EMBL/GenBank/DDBJ databases">
        <authorList>
            <person name="Alioto T."/>
            <person name="Alioto T."/>
            <person name="Gomez Garrido J."/>
        </authorList>
    </citation>
    <scope>NUCLEOTIDE SEQUENCE [LARGE SCALE GENOMIC DNA]</scope>
</reference>